<dbReference type="InterPro" id="IPR036291">
    <property type="entry name" value="NAD(P)-bd_dom_sf"/>
</dbReference>
<dbReference type="InterPro" id="IPR051402">
    <property type="entry name" value="KPR-Related"/>
</dbReference>
<comment type="similarity">
    <text evidence="1 4">Belongs to the ketopantoate reductase family.</text>
</comment>
<evidence type="ECO:0000313" key="8">
    <source>
        <dbReference type="Proteomes" id="UP000289260"/>
    </source>
</evidence>
<keyword evidence="8" id="KW-1185">Reference proteome</keyword>
<name>A0A4P6KF36_9MICO</name>
<proteinExistence type="inferred from homology"/>
<dbReference type="InterPro" id="IPR003710">
    <property type="entry name" value="ApbA"/>
</dbReference>
<dbReference type="PANTHER" id="PTHR21708">
    <property type="entry name" value="PROBABLE 2-DEHYDROPANTOATE 2-REDUCTASE"/>
    <property type="match status" value="1"/>
</dbReference>
<organism evidence="7 8">
    <name type="scientific">Leucobacter triazinivorans</name>
    <dbReference type="NCBI Taxonomy" id="1784719"/>
    <lineage>
        <taxon>Bacteria</taxon>
        <taxon>Bacillati</taxon>
        <taxon>Actinomycetota</taxon>
        <taxon>Actinomycetes</taxon>
        <taxon>Micrococcales</taxon>
        <taxon>Microbacteriaceae</taxon>
        <taxon>Leucobacter</taxon>
    </lineage>
</organism>
<evidence type="ECO:0000256" key="2">
    <source>
        <dbReference type="ARBA" id="ARBA00022857"/>
    </source>
</evidence>
<dbReference type="InterPro" id="IPR008927">
    <property type="entry name" value="6-PGluconate_DH-like_C_sf"/>
</dbReference>
<keyword evidence="4" id="KW-0566">Pantothenate biosynthesis</keyword>
<dbReference type="EMBL" id="CP035806">
    <property type="protein sequence ID" value="QBE49075.1"/>
    <property type="molecule type" value="Genomic_DNA"/>
</dbReference>
<dbReference type="Gene3D" id="1.10.1040.10">
    <property type="entry name" value="N-(1-d-carboxylethyl)-l-norvaline Dehydrogenase, domain 2"/>
    <property type="match status" value="1"/>
</dbReference>
<sequence length="340" mass="36894">MGNARIAVLGAGANGASIGADLLDAGHDVTLIEQWPAHVERMREAGLTVVSEGEARTVRPRAIHLCEVAEEREPFDAVLMLMKAYDAKWSAQLIAPHLAEDGVMAGVQNGMTTGAVRDAIGAERTVGAVIECSATMFEPGLVYRHTGRESAWFATGLLEGGDPARESVVAELLSAAGRVEHFEDIESAKWMKLVSNATLLVSSAILNLPMLDAMRLTGYRELMIELGEEALRVGTALGYATLPIFGLAVEEVRDPARVVENMTDKLFAGFVRPGATTTVLQDWQRGRRSEADDLNGLVVREAERLGLDAPANRRVLEFARRIERGVLRPDPMHLADMRAF</sequence>
<feature type="domain" description="Ketopantoate reductase C-terminal" evidence="6">
    <location>
        <begin position="184"/>
        <end position="322"/>
    </location>
</feature>
<dbReference type="Gene3D" id="3.40.50.720">
    <property type="entry name" value="NAD(P)-binding Rossmann-like Domain"/>
    <property type="match status" value="1"/>
</dbReference>
<protein>
    <recommendedName>
        <fullName evidence="4">2-dehydropantoate 2-reductase</fullName>
        <ecNumber evidence="4">1.1.1.169</ecNumber>
    </recommendedName>
    <alternativeName>
        <fullName evidence="4">Ketopantoate reductase</fullName>
    </alternativeName>
</protein>
<dbReference type="SUPFAM" id="SSF51735">
    <property type="entry name" value="NAD(P)-binding Rossmann-fold domains"/>
    <property type="match status" value="1"/>
</dbReference>
<dbReference type="Pfam" id="PF08546">
    <property type="entry name" value="ApbA_C"/>
    <property type="match status" value="1"/>
</dbReference>
<evidence type="ECO:0000256" key="4">
    <source>
        <dbReference type="RuleBase" id="RU362068"/>
    </source>
</evidence>
<dbReference type="NCBIfam" id="TIGR00745">
    <property type="entry name" value="apbA_panE"/>
    <property type="match status" value="1"/>
</dbReference>
<dbReference type="InterPro" id="IPR013328">
    <property type="entry name" value="6PGD_dom2"/>
</dbReference>
<accession>A0A4P6KF36</accession>
<dbReference type="InterPro" id="IPR013752">
    <property type="entry name" value="KPA_reductase"/>
</dbReference>
<keyword evidence="2 4" id="KW-0521">NADP</keyword>
<dbReference type="EC" id="1.1.1.169" evidence="4"/>
<evidence type="ECO:0000256" key="3">
    <source>
        <dbReference type="ARBA" id="ARBA00023002"/>
    </source>
</evidence>
<feature type="domain" description="Ketopantoate reductase N-terminal" evidence="5">
    <location>
        <begin position="6"/>
        <end position="154"/>
    </location>
</feature>
<dbReference type="SUPFAM" id="SSF48179">
    <property type="entry name" value="6-phosphogluconate dehydrogenase C-terminal domain-like"/>
    <property type="match status" value="1"/>
</dbReference>
<dbReference type="Pfam" id="PF02558">
    <property type="entry name" value="ApbA"/>
    <property type="match status" value="1"/>
</dbReference>
<dbReference type="PANTHER" id="PTHR21708:SF26">
    <property type="entry name" value="2-DEHYDROPANTOATE 2-REDUCTASE"/>
    <property type="match status" value="1"/>
</dbReference>
<evidence type="ECO:0000259" key="5">
    <source>
        <dbReference type="Pfam" id="PF02558"/>
    </source>
</evidence>
<comment type="catalytic activity">
    <reaction evidence="4">
        <text>(R)-pantoate + NADP(+) = 2-dehydropantoate + NADPH + H(+)</text>
        <dbReference type="Rhea" id="RHEA:16233"/>
        <dbReference type="ChEBI" id="CHEBI:11561"/>
        <dbReference type="ChEBI" id="CHEBI:15378"/>
        <dbReference type="ChEBI" id="CHEBI:15980"/>
        <dbReference type="ChEBI" id="CHEBI:57783"/>
        <dbReference type="ChEBI" id="CHEBI:58349"/>
        <dbReference type="EC" id="1.1.1.169"/>
    </reaction>
</comment>
<dbReference type="GO" id="GO:0005737">
    <property type="term" value="C:cytoplasm"/>
    <property type="evidence" value="ECO:0007669"/>
    <property type="project" value="TreeGrafter"/>
</dbReference>
<gene>
    <name evidence="7" type="ORF">EVS81_09655</name>
</gene>
<dbReference type="KEGG" id="ltr:EVS81_09655"/>
<evidence type="ECO:0000256" key="1">
    <source>
        <dbReference type="ARBA" id="ARBA00007870"/>
    </source>
</evidence>
<dbReference type="Proteomes" id="UP000289260">
    <property type="component" value="Chromosome"/>
</dbReference>
<dbReference type="UniPathway" id="UPA00028">
    <property type="reaction ID" value="UER00004"/>
</dbReference>
<keyword evidence="3 4" id="KW-0560">Oxidoreductase</keyword>
<reference evidence="7 8" key="1">
    <citation type="submission" date="2019-02" db="EMBL/GenBank/DDBJ databases">
        <authorList>
            <person name="Sun L."/>
            <person name="Pan D."/>
            <person name="Wu X."/>
        </authorList>
    </citation>
    <scope>NUCLEOTIDE SEQUENCE [LARGE SCALE GENOMIC DNA]</scope>
    <source>
        <strain evidence="7 8">JW-1</strain>
    </source>
</reference>
<comment type="function">
    <text evidence="4">Catalyzes the NADPH-dependent reduction of ketopantoate into pantoic acid.</text>
</comment>
<dbReference type="InterPro" id="IPR013332">
    <property type="entry name" value="KPR_N"/>
</dbReference>
<comment type="pathway">
    <text evidence="4">Cofactor biosynthesis; (R)-pantothenate biosynthesis; (R)-pantoate from 3-methyl-2-oxobutanoate: step 2/2.</text>
</comment>
<dbReference type="OrthoDB" id="9793586at2"/>
<dbReference type="GO" id="GO:0008677">
    <property type="term" value="F:2-dehydropantoate 2-reductase activity"/>
    <property type="evidence" value="ECO:0007669"/>
    <property type="project" value="UniProtKB-EC"/>
</dbReference>
<evidence type="ECO:0000259" key="6">
    <source>
        <dbReference type="Pfam" id="PF08546"/>
    </source>
</evidence>
<dbReference type="AlphaFoldDB" id="A0A4P6KF36"/>
<evidence type="ECO:0000313" key="7">
    <source>
        <dbReference type="EMBL" id="QBE49075.1"/>
    </source>
</evidence>
<dbReference type="GO" id="GO:0015940">
    <property type="term" value="P:pantothenate biosynthetic process"/>
    <property type="evidence" value="ECO:0007669"/>
    <property type="project" value="UniProtKB-UniPathway"/>
</dbReference>